<sequence>MAVEDSVIDIILDSYHDYYNQITDDIVSGVREGVEEGVREGVRSGVLEGLSESLDLGFLKISKKTPKELEDILRAAAVDEARKQVKQAVKSEICPVLQEQLRNLCESALDEIKGHGIRGNAGTVEEIKKLDISGLAGNKKAEVEQRIKEHLPQSSIFAPLFDEVQNAIYECIAENVSSCEKRMQDVAQGKITV</sequence>
<organism evidence="1 2">
    <name type="scientific">Candidatus Argoarchaeum ethanivorans</name>
    <dbReference type="NCBI Taxonomy" id="2608793"/>
    <lineage>
        <taxon>Archaea</taxon>
        <taxon>Methanobacteriati</taxon>
        <taxon>Methanobacteriota</taxon>
        <taxon>Stenosarchaea group</taxon>
        <taxon>Methanomicrobia</taxon>
        <taxon>Methanosarcinales</taxon>
        <taxon>Methanosarcinales incertae sedis</taxon>
        <taxon>GOM Arc I cluster</taxon>
        <taxon>Candidatus Argoarchaeum</taxon>
    </lineage>
</organism>
<dbReference type="AlphaFoldDB" id="A0A8B3S4I6"/>
<protein>
    <recommendedName>
        <fullName evidence="3">Essential protein Yae1 N-terminal domain-containing protein</fullName>
    </recommendedName>
</protein>
<reference evidence="2" key="1">
    <citation type="submission" date="2019-01" db="EMBL/GenBank/DDBJ databases">
        <title>Anaerobic oxidation of ethane by archaea from a marine hydrocarbon seep.</title>
        <authorList>
            <person name="Musat F."/>
        </authorList>
    </citation>
    <scope>NUCLEOTIDE SEQUENCE [LARGE SCALE GENOMIC DNA]</scope>
</reference>
<comment type="caution">
    <text evidence="1">The sequence shown here is derived from an EMBL/GenBank/DDBJ whole genome shotgun (WGS) entry which is preliminary data.</text>
</comment>
<name>A0A8B3S4I6_9EURY</name>
<evidence type="ECO:0008006" key="3">
    <source>
        <dbReference type="Google" id="ProtNLM"/>
    </source>
</evidence>
<accession>A0A8B3S4I6</accession>
<evidence type="ECO:0000313" key="1">
    <source>
        <dbReference type="EMBL" id="RZB31061.1"/>
    </source>
</evidence>
<dbReference type="EMBL" id="RPGO01000024">
    <property type="protein sequence ID" value="RZB31061.1"/>
    <property type="molecule type" value="Genomic_DNA"/>
</dbReference>
<gene>
    <name evidence="1" type="ORF">AEth_01015</name>
</gene>
<dbReference type="Proteomes" id="UP000291831">
    <property type="component" value="Unassembled WGS sequence"/>
</dbReference>
<proteinExistence type="predicted"/>
<evidence type="ECO:0000313" key="2">
    <source>
        <dbReference type="Proteomes" id="UP000291831"/>
    </source>
</evidence>